<dbReference type="Pfam" id="PF09258">
    <property type="entry name" value="Glyco_transf_64"/>
    <property type="match status" value="1"/>
</dbReference>
<keyword evidence="4 6" id="KW-0472">Membrane</keyword>
<dbReference type="InterPro" id="IPR029044">
    <property type="entry name" value="Nucleotide-diphossugar_trans"/>
</dbReference>
<sequence length="848" mass="96542">MNYRRLVSARKYVLILLSVSTLSYVCFTFVYLHQWVFPKKDHSGTRVDVDSGPQSLKVLQSSRRLEAEIREMVGIHASINNEMLLIEQSRRSLILEKSELENQVMNLRGIVATAERDLLRLQATLTSYRKVADLLSTNVSTFHHFTPISSSTSTSQPLSFNDCNMYTCFNWTTCPLHSPSYLRVCFHHESAVLDPRWHHALLTSPHFSTSCDRACLRVIFAPEDCTGISCLYIGAATDKLSPTVIRTSFTQGAIRPGYDLVLTPLVNATAVQLPLLVGRQPKWLLGASLATSDPTEEKRTFIESLLSGVTDGDSVNLVLKHSIEGCWPTEEEQNRVLWRPCYASNEILENSIFCLLVDSLLDNRVNESEIGLGEQLTACLTSGAIPVFASSGGESRLFPFWEVLEQQWRQSVVFIPRPRIAHLVPILRAFDRKTLVEMQRQGQEIWRKYLSTADAQIATLFLAISRRLSLPQPPAPLTRSVPALTSGHFHPERVYLPRPEVLAQVDLDGLLGPLGPQWDSPPMPQALPTPSFPHIDILWTHSHSPWSPPPLPIEFQFVNTVNTMYRPINHTWGTAGKEFAADLGGMFPYEQFTIVVLTYDREAVLSVMLEGLMNLAYLHSVVVIWNNPKPPSENLIWPRLHVPIYVIRGGKNSLNNRFLPFDVLKTEALLMLDDDITLRHDEIVLAFRIWRENRDRIVGFPARGHFWSQSSQNWYYNSAHSCEYSMILTGAAFIHRYYLHAYSNEMPAQIREIVDIEFNCEDIAMNFLVSHITRKPPLKVTTHWSFICTNCTSTLYGRVGHTAVRSNCINRFERIYGYNPLIYTQYRADSVLFKTRLPLGMQKCFNYV</sequence>
<evidence type="ECO:0000256" key="1">
    <source>
        <dbReference type="ARBA" id="ARBA00004648"/>
    </source>
</evidence>
<evidence type="ECO:0000259" key="7">
    <source>
        <dbReference type="Pfam" id="PF09258"/>
    </source>
</evidence>
<feature type="transmembrane region" description="Helical" evidence="6">
    <location>
        <begin position="12"/>
        <end position="32"/>
    </location>
</feature>
<dbReference type="EMBL" id="LK028580">
    <property type="protein sequence ID" value="CDS20268.1"/>
    <property type="molecule type" value="Genomic_DNA"/>
</dbReference>
<name>A0A068WKL5_ECHGR</name>
<dbReference type="GO" id="GO:0016757">
    <property type="term" value="F:glycosyltransferase activity"/>
    <property type="evidence" value="ECO:0007669"/>
    <property type="project" value="InterPro"/>
</dbReference>
<reference evidence="8" key="2">
    <citation type="submission" date="2014-06" db="EMBL/GenBank/DDBJ databases">
        <authorList>
            <person name="Aslett M."/>
        </authorList>
    </citation>
    <scope>NUCLEOTIDE SEQUENCE</scope>
</reference>
<evidence type="ECO:0000256" key="5">
    <source>
        <dbReference type="ARBA" id="ARBA00023157"/>
    </source>
</evidence>
<proteinExistence type="inferred from homology"/>
<organism evidence="8">
    <name type="scientific">Echinococcus granulosus</name>
    <name type="common">Hydatid tapeworm</name>
    <dbReference type="NCBI Taxonomy" id="6210"/>
    <lineage>
        <taxon>Eukaryota</taxon>
        <taxon>Metazoa</taxon>
        <taxon>Spiralia</taxon>
        <taxon>Lophotrochozoa</taxon>
        <taxon>Platyhelminthes</taxon>
        <taxon>Cestoda</taxon>
        <taxon>Eucestoda</taxon>
        <taxon>Cyclophyllidea</taxon>
        <taxon>Taeniidae</taxon>
        <taxon>Echinococcus</taxon>
        <taxon>Echinococcus granulosus group</taxon>
    </lineage>
</organism>
<evidence type="ECO:0000256" key="4">
    <source>
        <dbReference type="ARBA" id="ARBA00023136"/>
    </source>
</evidence>
<dbReference type="PANTHER" id="PTHR48261">
    <property type="entry name" value="ACETYLGLUCOSAMINYLTRANSFERASE"/>
    <property type="match status" value="1"/>
</dbReference>
<comment type="subcellular location">
    <subcellularLocation>
        <location evidence="1">Endoplasmic reticulum membrane</location>
        <topology evidence="1">Single-pass type II membrane protein</topology>
    </subcellularLocation>
</comment>
<dbReference type="CDD" id="cd00761">
    <property type="entry name" value="Glyco_tranf_GTA_type"/>
    <property type="match status" value="1"/>
</dbReference>
<gene>
    <name evidence="10" type="primary">EGR_06675</name>
    <name evidence="8" type="ORF">EgrG_000247800</name>
</gene>
<keyword evidence="5" id="KW-1015">Disulfide bond</keyword>
<evidence type="ECO:0000256" key="6">
    <source>
        <dbReference type="SAM" id="Phobius"/>
    </source>
</evidence>
<keyword evidence="6" id="KW-0812">Transmembrane</keyword>
<dbReference type="Gene3D" id="3.90.550.10">
    <property type="entry name" value="Spore Coat Polysaccharide Biosynthesis Protein SpsA, Chain A"/>
    <property type="match status" value="1"/>
</dbReference>
<dbReference type="OrthoDB" id="5954868at2759"/>
<reference evidence="10" key="3">
    <citation type="submission" date="2020-10" db="UniProtKB">
        <authorList>
            <consortium name="WormBaseParasite"/>
        </authorList>
    </citation>
    <scope>IDENTIFICATION</scope>
</reference>
<feature type="domain" description="Glycosyl transferase 64" evidence="7">
    <location>
        <begin position="592"/>
        <end position="833"/>
    </location>
</feature>
<dbReference type="InterPro" id="IPR004263">
    <property type="entry name" value="Exostosin"/>
</dbReference>
<evidence type="ECO:0000313" key="9">
    <source>
        <dbReference type="Proteomes" id="UP000492820"/>
    </source>
</evidence>
<dbReference type="WBParaSite" id="EgrG_000247800">
    <property type="protein sequence ID" value="EgrG_000247800"/>
    <property type="gene ID" value="EgrG_000247800"/>
</dbReference>
<evidence type="ECO:0000256" key="2">
    <source>
        <dbReference type="ARBA" id="ARBA00010271"/>
    </source>
</evidence>
<dbReference type="AlphaFoldDB" id="A0A068WKL5"/>
<dbReference type="GO" id="GO:0005789">
    <property type="term" value="C:endoplasmic reticulum membrane"/>
    <property type="evidence" value="ECO:0007669"/>
    <property type="project" value="UniProtKB-SubCell"/>
</dbReference>
<keyword evidence="6" id="KW-1133">Transmembrane helix</keyword>
<evidence type="ECO:0000256" key="3">
    <source>
        <dbReference type="ARBA" id="ARBA00022679"/>
    </source>
</evidence>
<reference evidence="8 9" key="1">
    <citation type="journal article" date="2013" name="Nature">
        <title>The genomes of four tapeworm species reveal adaptations to parasitism.</title>
        <authorList>
            <person name="Tsai I.J."/>
            <person name="Zarowiecki M."/>
            <person name="Holroyd N."/>
            <person name="Garciarrubio A."/>
            <person name="Sanchez-Flores A."/>
            <person name="Brooks K.L."/>
            <person name="Tracey A."/>
            <person name="Bobes R.J."/>
            <person name="Fragoso G."/>
            <person name="Sciutto E."/>
            <person name="Aslett M."/>
            <person name="Beasley H."/>
            <person name="Bennett H.M."/>
            <person name="Cai J."/>
            <person name="Camicia F."/>
            <person name="Clark R."/>
            <person name="Cucher M."/>
            <person name="De Silva N."/>
            <person name="Day T.A."/>
            <person name="Deplazes P."/>
            <person name="Estrada K."/>
            <person name="Fernandez C."/>
            <person name="Holland P.W."/>
            <person name="Hou J."/>
            <person name="Hu S."/>
            <person name="Huckvale T."/>
            <person name="Hung S.S."/>
            <person name="Kamenetzky L."/>
            <person name="Keane J.A."/>
            <person name="Kiss F."/>
            <person name="Koziol U."/>
            <person name="Lambert O."/>
            <person name="Liu K."/>
            <person name="Luo X."/>
            <person name="Luo Y."/>
            <person name="Macchiaroli N."/>
            <person name="Nichol S."/>
            <person name="Paps J."/>
            <person name="Parkinson J."/>
            <person name="Pouchkina-Stantcheva N."/>
            <person name="Riddiford N."/>
            <person name="Rosenzvit M."/>
            <person name="Salinas G."/>
            <person name="Wasmuth J.D."/>
            <person name="Zamanian M."/>
            <person name="Zheng Y."/>
            <person name="Cai X."/>
            <person name="Soberon X."/>
            <person name="Olson P.D."/>
            <person name="Laclette J.P."/>
            <person name="Brehm K."/>
            <person name="Berriman M."/>
            <person name="Garciarrubio A."/>
            <person name="Bobes R.J."/>
            <person name="Fragoso G."/>
            <person name="Sanchez-Flores A."/>
            <person name="Estrada K."/>
            <person name="Cevallos M.A."/>
            <person name="Morett E."/>
            <person name="Gonzalez V."/>
            <person name="Portillo T."/>
            <person name="Ochoa-Leyva A."/>
            <person name="Jose M.V."/>
            <person name="Sciutto E."/>
            <person name="Landa A."/>
            <person name="Jimenez L."/>
            <person name="Valdes V."/>
            <person name="Carrero J.C."/>
            <person name="Larralde C."/>
            <person name="Morales-Montor J."/>
            <person name="Limon-Lason J."/>
            <person name="Soberon X."/>
            <person name="Laclette J.P."/>
        </authorList>
    </citation>
    <scope>NUCLEOTIDE SEQUENCE [LARGE SCALE GENOMIC DNA]</scope>
</reference>
<accession>A0A068WKL5</accession>
<evidence type="ECO:0000313" key="10">
    <source>
        <dbReference type="WBParaSite" id="EgrG_000247800"/>
    </source>
</evidence>
<keyword evidence="3" id="KW-0808">Transferase</keyword>
<protein>
    <submittedName>
        <fullName evidence="8 10">Exostosin 3</fullName>
    </submittedName>
</protein>
<dbReference type="GO" id="GO:1901135">
    <property type="term" value="P:carbohydrate derivative metabolic process"/>
    <property type="evidence" value="ECO:0007669"/>
    <property type="project" value="UniProtKB-ARBA"/>
</dbReference>
<dbReference type="SUPFAM" id="SSF53448">
    <property type="entry name" value="Nucleotide-diphospho-sugar transferases"/>
    <property type="match status" value="1"/>
</dbReference>
<evidence type="ECO:0000313" key="8">
    <source>
        <dbReference type="EMBL" id="CDS20268.1"/>
    </source>
</evidence>
<dbReference type="PANTHER" id="PTHR48261:SF4">
    <property type="entry name" value="EXOSTOSIN LIKE GLYCOSYLTRANSFERASE 3"/>
    <property type="match status" value="1"/>
</dbReference>
<dbReference type="Proteomes" id="UP000492820">
    <property type="component" value="Unassembled WGS sequence"/>
</dbReference>
<dbReference type="InterPro" id="IPR015338">
    <property type="entry name" value="GT64_dom"/>
</dbReference>
<comment type="similarity">
    <text evidence="2">Belongs to the glycosyltransferase 47 family.</text>
</comment>